<dbReference type="GO" id="GO:0046872">
    <property type="term" value="F:metal ion binding"/>
    <property type="evidence" value="ECO:0007669"/>
    <property type="project" value="UniProtKB-KW"/>
</dbReference>
<keyword evidence="3" id="KW-0479">Metal-binding</keyword>
<evidence type="ECO:0000256" key="5">
    <source>
        <dbReference type="ARBA" id="ARBA00022833"/>
    </source>
</evidence>
<accession>A0A427XEW1</accession>
<proteinExistence type="inferred from homology"/>
<dbReference type="GeneID" id="39588146"/>
<evidence type="ECO:0000313" key="7">
    <source>
        <dbReference type="EMBL" id="RSH77293.1"/>
    </source>
</evidence>
<keyword evidence="5" id="KW-0862">Zinc</keyword>
<feature type="domain" description="Metallo-beta-lactamase" evidence="6">
    <location>
        <begin position="61"/>
        <end position="292"/>
    </location>
</feature>
<gene>
    <name evidence="7" type="ORF">EHS24_003603</name>
</gene>
<dbReference type="SMART" id="SM00849">
    <property type="entry name" value="Lactamase_B"/>
    <property type="match status" value="1"/>
</dbReference>
<dbReference type="Pfam" id="PF00753">
    <property type="entry name" value="Lactamase_B"/>
    <property type="match status" value="1"/>
</dbReference>
<organism evidence="7 8">
    <name type="scientific">Apiotrichum porosum</name>
    <dbReference type="NCBI Taxonomy" id="105984"/>
    <lineage>
        <taxon>Eukaryota</taxon>
        <taxon>Fungi</taxon>
        <taxon>Dikarya</taxon>
        <taxon>Basidiomycota</taxon>
        <taxon>Agaricomycotina</taxon>
        <taxon>Tremellomycetes</taxon>
        <taxon>Trichosporonales</taxon>
        <taxon>Trichosporonaceae</taxon>
        <taxon>Apiotrichum</taxon>
    </lineage>
</organism>
<dbReference type="SUPFAM" id="SSF56281">
    <property type="entry name" value="Metallo-hydrolase/oxidoreductase"/>
    <property type="match status" value="1"/>
</dbReference>
<evidence type="ECO:0000256" key="3">
    <source>
        <dbReference type="ARBA" id="ARBA00022723"/>
    </source>
</evidence>
<dbReference type="PANTHER" id="PTHR42978:SF2">
    <property type="entry name" value="102 KBASES UNSTABLE REGION: FROM 1 TO 119443"/>
    <property type="match status" value="1"/>
</dbReference>
<dbReference type="AlphaFoldDB" id="A0A427XEW1"/>
<comment type="caution">
    <text evidence="7">The sequence shown here is derived from an EMBL/GenBank/DDBJ whole genome shotgun (WGS) entry which is preliminary data.</text>
</comment>
<dbReference type="PANTHER" id="PTHR42978">
    <property type="entry name" value="QUORUM-QUENCHING LACTONASE YTNP-RELATED-RELATED"/>
    <property type="match status" value="1"/>
</dbReference>
<keyword evidence="4" id="KW-0378">Hydrolase</keyword>
<sequence>MSRPTDLSSLRMPAASDVGFKPVPEGLVASVHVVRAGEILVPTSRLMARPPIDGPASIPLPVFAFVITHPSGRRVVFDLGLKADISLYSPDILEFVASTMPSTPPRADVAHLLVDAGMDLASVEAVVFSHAHFDHTGTIALFPPSTSLIHGPGGLSCLPGYPENPNASPITVDIAPTDRSVRELGASDKWVHVGAFRGVDYFGDGSFHILDAPGHMRGHLTALVRTSTAPDTFLLLGGDAAHMRGLYSCPCSMTVGIFDGGCMHADLAVAYDTMAKVARMEQEDNICVVLSHDKEWAEVLGAGWQVADISDWKAKGYKDKVADAEQAARYWI</sequence>
<reference evidence="7 8" key="1">
    <citation type="submission" date="2018-11" db="EMBL/GenBank/DDBJ databases">
        <title>Genome sequence of Apiotrichum porosum DSM 27194.</title>
        <authorList>
            <person name="Aliyu H."/>
            <person name="Gorte O."/>
            <person name="Ochsenreither K."/>
        </authorList>
    </citation>
    <scope>NUCLEOTIDE SEQUENCE [LARGE SCALE GENOMIC DNA]</scope>
    <source>
        <strain evidence="7 8">DSM 27194</strain>
    </source>
</reference>
<evidence type="ECO:0000256" key="2">
    <source>
        <dbReference type="ARBA" id="ARBA00007749"/>
    </source>
</evidence>
<comment type="similarity">
    <text evidence="2">Belongs to the metallo-beta-lactamase superfamily.</text>
</comment>
<name>A0A427XEW1_9TREE</name>
<dbReference type="RefSeq" id="XP_028472440.1">
    <property type="nucleotide sequence ID" value="XM_028619266.1"/>
</dbReference>
<dbReference type="InterPro" id="IPR036866">
    <property type="entry name" value="RibonucZ/Hydroxyglut_hydro"/>
</dbReference>
<dbReference type="InterPro" id="IPR001279">
    <property type="entry name" value="Metallo-B-lactamas"/>
</dbReference>
<evidence type="ECO:0000256" key="1">
    <source>
        <dbReference type="ARBA" id="ARBA00001947"/>
    </source>
</evidence>
<dbReference type="GO" id="GO:0016787">
    <property type="term" value="F:hydrolase activity"/>
    <property type="evidence" value="ECO:0007669"/>
    <property type="project" value="UniProtKB-KW"/>
</dbReference>
<dbReference type="OrthoDB" id="10250730at2759"/>
<keyword evidence="8" id="KW-1185">Reference proteome</keyword>
<protein>
    <recommendedName>
        <fullName evidence="6">Metallo-beta-lactamase domain-containing protein</fullName>
    </recommendedName>
</protein>
<dbReference type="EMBL" id="RSCE01000017">
    <property type="protein sequence ID" value="RSH77293.1"/>
    <property type="molecule type" value="Genomic_DNA"/>
</dbReference>
<dbReference type="InterPro" id="IPR051013">
    <property type="entry name" value="MBL_superfamily_lactonases"/>
</dbReference>
<dbReference type="STRING" id="105984.A0A427XEW1"/>
<comment type="cofactor">
    <cofactor evidence="1">
        <name>Zn(2+)</name>
        <dbReference type="ChEBI" id="CHEBI:29105"/>
    </cofactor>
</comment>
<evidence type="ECO:0000259" key="6">
    <source>
        <dbReference type="SMART" id="SM00849"/>
    </source>
</evidence>
<dbReference type="Gene3D" id="3.60.15.10">
    <property type="entry name" value="Ribonuclease Z/Hydroxyacylglutathione hydrolase-like"/>
    <property type="match status" value="1"/>
</dbReference>
<dbReference type="CDD" id="cd07730">
    <property type="entry name" value="metallo-hydrolase-like_MBL-fold"/>
    <property type="match status" value="1"/>
</dbReference>
<dbReference type="Proteomes" id="UP000279236">
    <property type="component" value="Unassembled WGS sequence"/>
</dbReference>
<evidence type="ECO:0000313" key="8">
    <source>
        <dbReference type="Proteomes" id="UP000279236"/>
    </source>
</evidence>
<evidence type="ECO:0000256" key="4">
    <source>
        <dbReference type="ARBA" id="ARBA00022801"/>
    </source>
</evidence>